<gene>
    <name evidence="2" type="ORF">GCM10007116_07790</name>
</gene>
<proteinExistence type="predicted"/>
<reference evidence="2" key="2">
    <citation type="submission" date="2020-09" db="EMBL/GenBank/DDBJ databases">
        <authorList>
            <person name="Sun Q."/>
            <person name="Ohkuma M."/>
        </authorList>
    </citation>
    <scope>NUCLEOTIDE SEQUENCE</scope>
    <source>
        <strain evidence="2">JCM 31740</strain>
    </source>
</reference>
<dbReference type="RefSeq" id="WP_188848408.1">
    <property type="nucleotide sequence ID" value="NZ_BMQS01000006.1"/>
</dbReference>
<dbReference type="PANTHER" id="PTHR10859:SF91">
    <property type="entry name" value="DOLICHYL-PHOSPHATE BETA-GLUCOSYLTRANSFERASE"/>
    <property type="match status" value="1"/>
</dbReference>
<evidence type="ECO:0000259" key="1">
    <source>
        <dbReference type="Pfam" id="PF00535"/>
    </source>
</evidence>
<evidence type="ECO:0000313" key="2">
    <source>
        <dbReference type="EMBL" id="GGT92486.1"/>
    </source>
</evidence>
<dbReference type="InterPro" id="IPR001173">
    <property type="entry name" value="Glyco_trans_2-like"/>
</dbReference>
<evidence type="ECO:0000313" key="3">
    <source>
        <dbReference type="Proteomes" id="UP000616143"/>
    </source>
</evidence>
<dbReference type="InterPro" id="IPR029044">
    <property type="entry name" value="Nucleotide-diphossugar_trans"/>
</dbReference>
<dbReference type="OrthoDB" id="351177at2157"/>
<comment type="caution">
    <text evidence="2">The sequence shown here is derived from an EMBL/GenBank/DDBJ whole genome shotgun (WGS) entry which is preliminary data.</text>
</comment>
<dbReference type="EMBL" id="BMQS01000006">
    <property type="protein sequence ID" value="GGT92486.1"/>
    <property type="molecule type" value="Genomic_DNA"/>
</dbReference>
<dbReference type="Pfam" id="PF00535">
    <property type="entry name" value="Glycos_transf_2"/>
    <property type="match status" value="1"/>
</dbReference>
<feature type="domain" description="Glycosyltransferase 2-like" evidence="1">
    <location>
        <begin position="3"/>
        <end position="127"/>
    </location>
</feature>
<sequence length="243" mass="27634">MLTVVVPAYNEGERIRETLSQLTSSLRDVEVIVVFDGDDHTPDVVRNYPVKLVVSKERLGKGGAIKEGIRRSQGDLIAFLDADMPVTLQELVEVVSATKGADLVVANRKFVGFPNLRKFLHHAFIVTTKAFFPSLMDFSDFQAGLKVMKSSKALEVLDELVINDWLFDVNLIYSFVRRGYKVVEVPVTWVHKDGGKVSGRVVKTATMMFLSLVKLRTYYSPARWVLRTRLYRRAEAWLQRVLR</sequence>
<reference evidence="2" key="1">
    <citation type="journal article" date="2014" name="Int. J. Syst. Evol. Microbiol.">
        <title>Complete genome sequence of Corynebacterium casei LMG S-19264T (=DSM 44701T), isolated from a smear-ripened cheese.</title>
        <authorList>
            <consortium name="US DOE Joint Genome Institute (JGI-PGF)"/>
            <person name="Walter F."/>
            <person name="Albersmeier A."/>
            <person name="Kalinowski J."/>
            <person name="Ruckert C."/>
        </authorList>
    </citation>
    <scope>NUCLEOTIDE SEQUENCE</scope>
    <source>
        <strain evidence="2">JCM 31740</strain>
    </source>
</reference>
<dbReference type="AlphaFoldDB" id="A0A830GZU4"/>
<dbReference type="Gene3D" id="3.90.550.10">
    <property type="entry name" value="Spore Coat Polysaccharide Biosynthesis Protein SpsA, Chain A"/>
    <property type="match status" value="1"/>
</dbReference>
<organism evidence="2 3">
    <name type="scientific">Sulfodiicoccus acidiphilus</name>
    <dbReference type="NCBI Taxonomy" id="1670455"/>
    <lineage>
        <taxon>Archaea</taxon>
        <taxon>Thermoproteota</taxon>
        <taxon>Thermoprotei</taxon>
        <taxon>Sulfolobales</taxon>
        <taxon>Sulfolobaceae</taxon>
        <taxon>Sulfodiicoccus</taxon>
    </lineage>
</organism>
<accession>A0A830GZU4</accession>
<dbReference type="GO" id="GO:0006487">
    <property type="term" value="P:protein N-linked glycosylation"/>
    <property type="evidence" value="ECO:0007669"/>
    <property type="project" value="TreeGrafter"/>
</dbReference>
<dbReference type="SUPFAM" id="SSF53448">
    <property type="entry name" value="Nucleotide-diphospho-sugar transferases"/>
    <property type="match status" value="1"/>
</dbReference>
<protein>
    <submittedName>
        <fullName evidence="2">Dolichyl-phosphate mannose synthase</fullName>
    </submittedName>
</protein>
<dbReference type="Proteomes" id="UP000616143">
    <property type="component" value="Unassembled WGS sequence"/>
</dbReference>
<dbReference type="PANTHER" id="PTHR10859">
    <property type="entry name" value="GLYCOSYL TRANSFERASE"/>
    <property type="match status" value="1"/>
</dbReference>
<name>A0A830GZU4_9CREN</name>